<dbReference type="SUPFAM" id="SSF53098">
    <property type="entry name" value="Ribonuclease H-like"/>
    <property type="match status" value="1"/>
</dbReference>
<gene>
    <name evidence="13" type="ORF">U9M48_019297</name>
</gene>
<feature type="region of interest" description="Disordered" evidence="11">
    <location>
        <begin position="646"/>
        <end position="679"/>
    </location>
</feature>
<keyword evidence="14" id="KW-1185">Reference proteome</keyword>
<feature type="compositionally biased region" description="Polar residues" evidence="11">
    <location>
        <begin position="646"/>
        <end position="662"/>
    </location>
</feature>
<dbReference type="PANTHER" id="PTHR46481">
    <property type="entry name" value="ZINC FINGER BED DOMAIN-CONTAINING PROTEIN 4"/>
    <property type="match status" value="1"/>
</dbReference>
<dbReference type="PROSITE" id="PS50808">
    <property type="entry name" value="ZF_BED"/>
    <property type="match status" value="1"/>
</dbReference>
<feature type="compositionally biased region" description="Polar residues" evidence="11">
    <location>
        <begin position="670"/>
        <end position="679"/>
    </location>
</feature>
<keyword evidence="3" id="KW-0479">Metal-binding</keyword>
<dbReference type="Pfam" id="PF05699">
    <property type="entry name" value="Dimer_Tnp_hAT"/>
    <property type="match status" value="1"/>
</dbReference>
<dbReference type="SMART" id="SM00614">
    <property type="entry name" value="ZnF_BED"/>
    <property type="match status" value="1"/>
</dbReference>
<evidence type="ECO:0000256" key="9">
    <source>
        <dbReference type="ARBA" id="ARBA00023242"/>
    </source>
</evidence>
<keyword evidence="6" id="KW-0805">Transcription regulation</keyword>
<evidence type="ECO:0000256" key="7">
    <source>
        <dbReference type="ARBA" id="ARBA00023125"/>
    </source>
</evidence>
<feature type="region of interest" description="Disordered" evidence="11">
    <location>
        <begin position="1"/>
        <end position="26"/>
    </location>
</feature>
<feature type="region of interest" description="Disordered" evidence="11">
    <location>
        <begin position="54"/>
        <end position="85"/>
    </location>
</feature>
<evidence type="ECO:0000259" key="12">
    <source>
        <dbReference type="PROSITE" id="PS50808"/>
    </source>
</evidence>
<name>A0AAQ3TFC5_PASNO</name>
<organism evidence="13 14">
    <name type="scientific">Paspalum notatum var. saurae</name>
    <dbReference type="NCBI Taxonomy" id="547442"/>
    <lineage>
        <taxon>Eukaryota</taxon>
        <taxon>Viridiplantae</taxon>
        <taxon>Streptophyta</taxon>
        <taxon>Embryophyta</taxon>
        <taxon>Tracheophyta</taxon>
        <taxon>Spermatophyta</taxon>
        <taxon>Magnoliopsida</taxon>
        <taxon>Liliopsida</taxon>
        <taxon>Poales</taxon>
        <taxon>Poaceae</taxon>
        <taxon>PACMAD clade</taxon>
        <taxon>Panicoideae</taxon>
        <taxon>Andropogonodae</taxon>
        <taxon>Paspaleae</taxon>
        <taxon>Paspalinae</taxon>
        <taxon>Paspalum</taxon>
    </lineage>
</organism>
<dbReference type="Proteomes" id="UP001341281">
    <property type="component" value="Chromosome 04"/>
</dbReference>
<evidence type="ECO:0000256" key="5">
    <source>
        <dbReference type="ARBA" id="ARBA00022833"/>
    </source>
</evidence>
<evidence type="ECO:0000313" key="13">
    <source>
        <dbReference type="EMBL" id="WVZ70652.1"/>
    </source>
</evidence>
<evidence type="ECO:0000256" key="3">
    <source>
        <dbReference type="ARBA" id="ARBA00022723"/>
    </source>
</evidence>
<evidence type="ECO:0000256" key="11">
    <source>
        <dbReference type="SAM" id="MobiDB-lite"/>
    </source>
</evidence>
<dbReference type="EMBL" id="CP144748">
    <property type="protein sequence ID" value="WVZ70652.1"/>
    <property type="molecule type" value="Genomic_DNA"/>
</dbReference>
<evidence type="ECO:0000313" key="14">
    <source>
        <dbReference type="Proteomes" id="UP001341281"/>
    </source>
</evidence>
<keyword evidence="8" id="KW-0804">Transcription</keyword>
<dbReference type="InterPro" id="IPR052035">
    <property type="entry name" value="ZnF_BED_domain_contain"/>
</dbReference>
<dbReference type="InterPro" id="IPR025525">
    <property type="entry name" value="hAT-like_transposase_RNase-H"/>
</dbReference>
<dbReference type="GO" id="GO:0005634">
    <property type="term" value="C:nucleus"/>
    <property type="evidence" value="ECO:0007669"/>
    <property type="project" value="UniProtKB-SubCell"/>
</dbReference>
<sequence length="808" mass="91029">MASTAGRPRPANDVATASPTTRVPPPPVITTLALFLSHGNREIGGCSGSLHLANSSAKKRKKISEMSQQKKSATKRFKPPMATKPIRSPVVPMVARSAMMRLVVSPVVMGARGSVSPAVTGSPMPTRSPTLPATSPGAEERSISPAMSPSPTRAADPISHDQAPSKLRKLRSAIWNDMDPIYEAGKVVKGRCKHCYEVFSAARNSRTNHMHRHLSVCEPRLRMHEMLEKLQSSVLPTEAAVLSNWKYDRYITRCELVGMIVLHELPFSFVEYEGFRRYSASLNPLAETVSRTTIKENCLEAYKNQRVVLRDTFGGMNCRFSLTADLWTSNQNIGYICITCHYIDNEWKVQKKIIKFCVIKTPHDAFNIYTVMQKTIRFFNIEDKLFSITLDNAGVNKSMIDCLQPSLLTCIVMVIYSICACHVLNLIVKDGLLEIDDEVYGIRESVKFLRSSQSRKEKFEEIIEELGIHCGRRPSLDVATRWNSTCDMLESALPFKDAFHELGQRDHNYMHCPSTDGWKKAEVVCSLLKVFKKATEVLSGSKYPTSNLYFHEIWSVRQVLEEEASSTNSTTAAMVLEMKSKFQKYWDISYLTNCIPVILDPRFKFGFIEFRLQQAYGNHAGVHIAKVDKAIRSLFSGYSSHMGDTFSSSTQENQQAAVPKSHSWSDWRQHTSGRSNRGTSELDKYLQEDLFPCDDDDFDILHWWKMHTTKYPTVSCMARDVLAVPTSTVASESAFSTSGRIINDYRTRLASNTVEALVCFQDWLRSAGCTSLISLHAMCLGFRRIQRTYLTCIFLQRPAGAGRELRKG</sequence>
<evidence type="ECO:0000256" key="6">
    <source>
        <dbReference type="ARBA" id="ARBA00023015"/>
    </source>
</evidence>
<keyword evidence="5" id="KW-0862">Zinc</keyword>
<evidence type="ECO:0000256" key="10">
    <source>
        <dbReference type="PROSITE-ProRule" id="PRU00027"/>
    </source>
</evidence>
<dbReference type="GO" id="GO:0003677">
    <property type="term" value="F:DNA binding"/>
    <property type="evidence" value="ECO:0007669"/>
    <property type="project" value="UniProtKB-KW"/>
</dbReference>
<dbReference type="GO" id="GO:0008270">
    <property type="term" value="F:zinc ion binding"/>
    <property type="evidence" value="ECO:0007669"/>
    <property type="project" value="UniProtKB-KW"/>
</dbReference>
<dbReference type="AlphaFoldDB" id="A0AAQ3TFC5"/>
<evidence type="ECO:0000256" key="1">
    <source>
        <dbReference type="ARBA" id="ARBA00004123"/>
    </source>
</evidence>
<dbReference type="InterPro" id="IPR012337">
    <property type="entry name" value="RNaseH-like_sf"/>
</dbReference>
<evidence type="ECO:0000256" key="8">
    <source>
        <dbReference type="ARBA" id="ARBA00023163"/>
    </source>
</evidence>
<dbReference type="InterPro" id="IPR008906">
    <property type="entry name" value="HATC_C_dom"/>
</dbReference>
<feature type="compositionally biased region" description="Polar residues" evidence="11">
    <location>
        <begin position="117"/>
        <end position="133"/>
    </location>
</feature>
<dbReference type="InterPro" id="IPR003656">
    <property type="entry name" value="Znf_BED"/>
</dbReference>
<keyword evidence="9" id="KW-0539">Nucleus</keyword>
<evidence type="ECO:0000256" key="4">
    <source>
        <dbReference type="ARBA" id="ARBA00022771"/>
    </source>
</evidence>
<accession>A0AAQ3TFC5</accession>
<comment type="subcellular location">
    <subcellularLocation>
        <location evidence="1">Nucleus</location>
    </subcellularLocation>
</comment>
<dbReference type="PANTHER" id="PTHR46481:SF10">
    <property type="entry name" value="ZINC FINGER BED DOMAIN-CONTAINING PROTEIN 39"/>
    <property type="match status" value="1"/>
</dbReference>
<feature type="domain" description="BED-type" evidence="12">
    <location>
        <begin position="169"/>
        <end position="231"/>
    </location>
</feature>
<comment type="subunit">
    <text evidence="2">Homodimer.</text>
</comment>
<keyword evidence="7" id="KW-0238">DNA-binding</keyword>
<dbReference type="GO" id="GO:0046983">
    <property type="term" value="F:protein dimerization activity"/>
    <property type="evidence" value="ECO:0007669"/>
    <property type="project" value="InterPro"/>
</dbReference>
<evidence type="ECO:0000256" key="2">
    <source>
        <dbReference type="ARBA" id="ARBA00011738"/>
    </source>
</evidence>
<proteinExistence type="predicted"/>
<protein>
    <recommendedName>
        <fullName evidence="12">BED-type domain-containing protein</fullName>
    </recommendedName>
</protein>
<keyword evidence="4 10" id="KW-0863">Zinc-finger</keyword>
<feature type="region of interest" description="Disordered" evidence="11">
    <location>
        <begin position="116"/>
        <end position="165"/>
    </location>
</feature>
<dbReference type="Pfam" id="PF14372">
    <property type="entry name" value="hAT-like_RNase-H"/>
    <property type="match status" value="1"/>
</dbReference>
<reference evidence="13 14" key="1">
    <citation type="submission" date="2024-02" db="EMBL/GenBank/DDBJ databases">
        <title>High-quality chromosome-scale genome assembly of Pensacola bahiagrass (Paspalum notatum Flugge var. saurae).</title>
        <authorList>
            <person name="Vega J.M."/>
            <person name="Podio M."/>
            <person name="Orjuela J."/>
            <person name="Siena L.A."/>
            <person name="Pessino S.C."/>
            <person name="Combes M.C."/>
            <person name="Mariac C."/>
            <person name="Albertini E."/>
            <person name="Pupilli F."/>
            <person name="Ortiz J.P.A."/>
            <person name="Leblanc O."/>
        </authorList>
    </citation>
    <scope>NUCLEOTIDE SEQUENCE [LARGE SCALE GENOMIC DNA]</scope>
    <source>
        <strain evidence="13">R1</strain>
        <tissue evidence="13">Leaf</tissue>
    </source>
</reference>